<evidence type="ECO:0000256" key="4">
    <source>
        <dbReference type="HAMAP-Rule" id="MF_00149"/>
    </source>
</evidence>
<dbReference type="Proteomes" id="UP000623967">
    <property type="component" value="Unassembled WGS sequence"/>
</dbReference>
<dbReference type="SMART" id="SM01340">
    <property type="entry name" value="DNA_mis_repair"/>
    <property type="match status" value="1"/>
</dbReference>
<dbReference type="InterPro" id="IPR013507">
    <property type="entry name" value="DNA_mismatch_S5_2-like"/>
</dbReference>
<dbReference type="Pfam" id="PF08676">
    <property type="entry name" value="MutL_C"/>
    <property type="match status" value="1"/>
</dbReference>
<dbReference type="NCBIfam" id="NF000950">
    <property type="entry name" value="PRK00095.1-3"/>
    <property type="match status" value="1"/>
</dbReference>
<dbReference type="InterPro" id="IPR042121">
    <property type="entry name" value="MutL_C_regsub"/>
</dbReference>
<evidence type="ECO:0000259" key="5">
    <source>
        <dbReference type="SMART" id="SM00853"/>
    </source>
</evidence>
<dbReference type="InterPro" id="IPR042120">
    <property type="entry name" value="MutL_C_dimsub"/>
</dbReference>
<dbReference type="InterPro" id="IPR037198">
    <property type="entry name" value="MutL_C_sf"/>
</dbReference>
<dbReference type="InterPro" id="IPR038973">
    <property type="entry name" value="MutL/Mlh/Pms-like"/>
</dbReference>
<dbReference type="Gene3D" id="3.30.565.10">
    <property type="entry name" value="Histidine kinase-like ATPase, C-terminal domain"/>
    <property type="match status" value="1"/>
</dbReference>
<dbReference type="NCBIfam" id="TIGR00585">
    <property type="entry name" value="mutl"/>
    <property type="match status" value="1"/>
</dbReference>
<evidence type="ECO:0000313" key="7">
    <source>
        <dbReference type="EMBL" id="MBL4952736.1"/>
    </source>
</evidence>
<dbReference type="InterPro" id="IPR002099">
    <property type="entry name" value="MutL/Mlh/PMS"/>
</dbReference>
<comment type="caution">
    <text evidence="7">The sequence shown here is derived from an EMBL/GenBank/DDBJ whole genome shotgun (WGS) entry which is preliminary data.</text>
</comment>
<evidence type="ECO:0000256" key="1">
    <source>
        <dbReference type="ARBA" id="ARBA00006082"/>
    </source>
</evidence>
<evidence type="ECO:0000256" key="2">
    <source>
        <dbReference type="ARBA" id="ARBA00022763"/>
    </source>
</evidence>
<dbReference type="InterPro" id="IPR036890">
    <property type="entry name" value="HATPase_C_sf"/>
</dbReference>
<name>A0ABS1TR52_9BACI</name>
<organism evidence="7 8">
    <name type="scientific">Neobacillus paridis</name>
    <dbReference type="NCBI Taxonomy" id="2803862"/>
    <lineage>
        <taxon>Bacteria</taxon>
        <taxon>Bacillati</taxon>
        <taxon>Bacillota</taxon>
        <taxon>Bacilli</taxon>
        <taxon>Bacillales</taxon>
        <taxon>Bacillaceae</taxon>
        <taxon>Neobacillus</taxon>
    </lineage>
</organism>
<dbReference type="Pfam" id="PF13589">
    <property type="entry name" value="HATPase_c_3"/>
    <property type="match status" value="1"/>
</dbReference>
<dbReference type="CDD" id="cd16926">
    <property type="entry name" value="HATPase_MutL-MLH-PMS-like"/>
    <property type="match status" value="1"/>
</dbReference>
<dbReference type="EMBL" id="JAESWB010000168">
    <property type="protein sequence ID" value="MBL4952736.1"/>
    <property type="molecule type" value="Genomic_DNA"/>
</dbReference>
<dbReference type="SMART" id="SM00853">
    <property type="entry name" value="MutL_C"/>
    <property type="match status" value="1"/>
</dbReference>
<keyword evidence="7" id="KW-0378">Hydrolase</keyword>
<dbReference type="Gene3D" id="3.30.1370.100">
    <property type="entry name" value="MutL, C-terminal domain, regulatory subdomain"/>
    <property type="match status" value="1"/>
</dbReference>
<dbReference type="SUPFAM" id="SSF54211">
    <property type="entry name" value="Ribosomal protein S5 domain 2-like"/>
    <property type="match status" value="1"/>
</dbReference>
<dbReference type="Gene3D" id="3.30.230.10">
    <property type="match status" value="1"/>
</dbReference>
<dbReference type="InterPro" id="IPR014762">
    <property type="entry name" value="DNA_mismatch_repair_CS"/>
</dbReference>
<dbReference type="PANTHER" id="PTHR10073">
    <property type="entry name" value="DNA MISMATCH REPAIR PROTEIN MLH, PMS, MUTL"/>
    <property type="match status" value="1"/>
</dbReference>
<keyword evidence="2 4" id="KW-0227">DNA damage</keyword>
<dbReference type="RefSeq" id="WP_202653979.1">
    <property type="nucleotide sequence ID" value="NZ_JAESWB010000168.1"/>
</dbReference>
<comment type="function">
    <text evidence="4">This protein is involved in the repair of mismatches in DNA. It is required for dam-dependent methyl-directed DNA mismatch repair. May act as a 'molecular matchmaker', a protein that promotes the formation of a stable complex between two or more DNA-binding proteins in an ATP-dependent manner without itself being part of a final effector complex.</text>
</comment>
<proteinExistence type="inferred from homology"/>
<dbReference type="GO" id="GO:0004519">
    <property type="term" value="F:endonuclease activity"/>
    <property type="evidence" value="ECO:0007669"/>
    <property type="project" value="UniProtKB-KW"/>
</dbReference>
<dbReference type="InterPro" id="IPR014790">
    <property type="entry name" value="MutL_C"/>
</dbReference>
<dbReference type="SUPFAM" id="SSF55874">
    <property type="entry name" value="ATPase domain of HSP90 chaperone/DNA topoisomerase II/histidine kinase"/>
    <property type="match status" value="1"/>
</dbReference>
<dbReference type="PANTHER" id="PTHR10073:SF12">
    <property type="entry name" value="DNA MISMATCH REPAIR PROTEIN MLH1"/>
    <property type="match status" value="1"/>
</dbReference>
<feature type="domain" description="DNA mismatch repair protein S5" evidence="6">
    <location>
        <begin position="208"/>
        <end position="326"/>
    </location>
</feature>
<evidence type="ECO:0000259" key="6">
    <source>
        <dbReference type="SMART" id="SM01340"/>
    </source>
</evidence>
<keyword evidence="7" id="KW-0540">Nuclease</keyword>
<dbReference type="PROSITE" id="PS00058">
    <property type="entry name" value="DNA_MISMATCH_REPAIR_1"/>
    <property type="match status" value="1"/>
</dbReference>
<dbReference type="CDD" id="cd00782">
    <property type="entry name" value="MutL_Trans"/>
    <property type="match status" value="1"/>
</dbReference>
<dbReference type="InterPro" id="IPR020667">
    <property type="entry name" value="DNA_mismatch_repair_MutL"/>
</dbReference>
<reference evidence="7 8" key="1">
    <citation type="submission" date="2021-01" db="EMBL/GenBank/DDBJ databases">
        <title>Genome public.</title>
        <authorList>
            <person name="Liu C."/>
            <person name="Sun Q."/>
        </authorList>
    </citation>
    <scope>NUCLEOTIDE SEQUENCE [LARGE SCALE GENOMIC DNA]</scope>
    <source>
        <strain evidence="7 8">YIM B02564</strain>
    </source>
</reference>
<protein>
    <recommendedName>
        <fullName evidence="4">DNA mismatch repair protein MutL</fullName>
    </recommendedName>
</protein>
<evidence type="ECO:0000313" key="8">
    <source>
        <dbReference type="Proteomes" id="UP000623967"/>
    </source>
</evidence>
<comment type="similarity">
    <text evidence="1 4">Belongs to the DNA mismatch repair MutL/HexB family.</text>
</comment>
<sequence>MGKIIQLDDVLSNKIAAGEVVERPASVVKELVENAVDAGSTVIEIEVEEAGLAKIRIIDNGNGIEEDDVLLAFQRHATSKIKDETDLFRIRTLGFRGEALPSIASVSKLEMKTSTGEGPGSLVVIEGGKVVTFEKTTSRRGTDITVTDLFYNTPARLKYMKTIHTELGNITDVVNRLALAHPDVAFRLIHNERKLLQTSGNGDVRQVLAAIYGMSIAKQLVPIFAESLDFKISGYASMPEVTRASRNYISTMINGRFIKNYPLVKAIQDGYHTLLPIGRYPIVLLNIEMDPLLVDVNVHPAKMEVRISKEADLNQLVSETIKNVFKSKILIPTAYSSVKKEIEVSEQTALDLNEGTPQSKPSAAMESAAVLREEQPNLGTSVSKKEEEPGFCELELTSPDPVDSHHQEQAWSNGEPIFHSGPAIEDFQPFGEPEVPTIAKQEESRVPRMYPIGQMHGTYIFAQNENGLYIIDQHAAQERLKYEYFREKVGQVASELQEMLVPLTFEYSTDEYLKIIEHRAELEKVGVFLEEFGVNSFIIRAHPQWFPKGEEKEIIEEMIEQLLAMKKVDIKKLREEAAIMMSCKASIKANRHLRNDEIQTLLDDLRKASDPFTCPHGRPIIIHYSIYEMEKMFKRVM</sequence>
<evidence type="ECO:0000256" key="3">
    <source>
        <dbReference type="ARBA" id="ARBA00023204"/>
    </source>
</evidence>
<dbReference type="SUPFAM" id="SSF118116">
    <property type="entry name" value="DNA mismatch repair protein MutL"/>
    <property type="match status" value="1"/>
</dbReference>
<accession>A0ABS1TR52</accession>
<gene>
    <name evidence="4 7" type="primary">mutL</name>
    <name evidence="7" type="ORF">JK635_10985</name>
</gene>
<dbReference type="Gene3D" id="3.30.1540.20">
    <property type="entry name" value="MutL, C-terminal domain, dimerisation subdomain"/>
    <property type="match status" value="1"/>
</dbReference>
<dbReference type="HAMAP" id="MF_00149">
    <property type="entry name" value="DNA_mis_repair"/>
    <property type="match status" value="1"/>
</dbReference>
<dbReference type="Pfam" id="PF01119">
    <property type="entry name" value="DNA_mis_repair"/>
    <property type="match status" value="1"/>
</dbReference>
<keyword evidence="8" id="KW-1185">Reference proteome</keyword>
<dbReference type="InterPro" id="IPR014721">
    <property type="entry name" value="Ribsml_uS5_D2-typ_fold_subgr"/>
</dbReference>
<feature type="domain" description="MutL C-terminal dimerisation" evidence="5">
    <location>
        <begin position="451"/>
        <end position="593"/>
    </location>
</feature>
<dbReference type="InterPro" id="IPR020568">
    <property type="entry name" value="Ribosomal_Su5_D2-typ_SF"/>
</dbReference>
<keyword evidence="7" id="KW-0255">Endonuclease</keyword>
<keyword evidence="3 4" id="KW-0234">DNA repair</keyword>